<reference evidence="1 2" key="1">
    <citation type="journal article" date="2018" name="Mol. Biol. Evol.">
        <title>Broad Genomic Sampling Reveals a Smut Pathogenic Ancestry of the Fungal Clade Ustilaginomycotina.</title>
        <authorList>
            <person name="Kijpornyongpan T."/>
            <person name="Mondo S.J."/>
            <person name="Barry K."/>
            <person name="Sandor L."/>
            <person name="Lee J."/>
            <person name="Lipzen A."/>
            <person name="Pangilinan J."/>
            <person name="LaButti K."/>
            <person name="Hainaut M."/>
            <person name="Henrissat B."/>
            <person name="Grigoriev I.V."/>
            <person name="Spatafora J.W."/>
            <person name="Aime M.C."/>
        </authorList>
    </citation>
    <scope>NUCLEOTIDE SEQUENCE [LARGE SCALE GENOMIC DNA]</scope>
    <source>
        <strain evidence="1 2">SA 807</strain>
    </source>
</reference>
<dbReference type="EMBL" id="KZ820040">
    <property type="protein sequence ID" value="PWN49509.1"/>
    <property type="molecule type" value="Genomic_DNA"/>
</dbReference>
<evidence type="ECO:0000313" key="2">
    <source>
        <dbReference type="Proteomes" id="UP000245626"/>
    </source>
</evidence>
<gene>
    <name evidence="1" type="ORF">IE53DRAFT_363097</name>
</gene>
<organism evidence="1 2">
    <name type="scientific">Violaceomyces palustris</name>
    <dbReference type="NCBI Taxonomy" id="1673888"/>
    <lineage>
        <taxon>Eukaryota</taxon>
        <taxon>Fungi</taxon>
        <taxon>Dikarya</taxon>
        <taxon>Basidiomycota</taxon>
        <taxon>Ustilaginomycotina</taxon>
        <taxon>Ustilaginomycetes</taxon>
        <taxon>Violaceomycetales</taxon>
        <taxon>Violaceomycetaceae</taxon>
        <taxon>Violaceomyces</taxon>
    </lineage>
</organism>
<protein>
    <submittedName>
        <fullName evidence="1">Uncharacterized protein</fullName>
    </submittedName>
</protein>
<sequence length="267" mass="29013">MIYLFPLVRSLLTLLSLLLEASLSALASILSKPSALPSQRGWSDTPPKGNAIVISSQNNHQISSSIALSLASPCPPSSSSSSFNLSAAASKLSPRHQPYTCIVLLSDPNHLPTLVAEWAEAKARIERQELERRKSLQRTPSTWFLSHHHRRRRQTYPDPDPITSPSSPSTSPIAPEDHLHHHHHHQPDSTVAEEEADQAKEKFFGGRGSSPSSMISSGSVAASPSIKKKRSRTVSWGTWSAPDLVGYGRDMLKGWTVGQINSPGIGS</sequence>
<evidence type="ECO:0000313" key="1">
    <source>
        <dbReference type="EMBL" id="PWN49509.1"/>
    </source>
</evidence>
<keyword evidence="2" id="KW-1185">Reference proteome</keyword>
<feature type="non-terminal residue" evidence="1">
    <location>
        <position position="267"/>
    </location>
</feature>
<name>A0ACD0NUW8_9BASI</name>
<accession>A0ACD0NUW8</accession>
<dbReference type="Proteomes" id="UP000245626">
    <property type="component" value="Unassembled WGS sequence"/>
</dbReference>
<proteinExistence type="predicted"/>